<dbReference type="EMBL" id="MT889375">
    <property type="protein sequence ID" value="QOP65115.1"/>
    <property type="molecule type" value="Genomic_DNA"/>
</dbReference>
<protein>
    <submittedName>
        <fullName evidence="1">Uncharacterized protein</fullName>
    </submittedName>
</protein>
<gene>
    <name evidence="1" type="primary">55</name>
    <name evidence="1" type="ORF">SEA_ADUMB2043_55</name>
</gene>
<dbReference type="GeneID" id="77954353"/>
<dbReference type="RefSeq" id="YP_010677965.1">
    <property type="nucleotide sequence ID" value="NC_071028.1"/>
</dbReference>
<dbReference type="KEGG" id="vg:77954353"/>
<keyword evidence="2" id="KW-1185">Reference proteome</keyword>
<organism evidence="1 2">
    <name type="scientific">Arthrobacter phage Adumb2043</name>
    <dbReference type="NCBI Taxonomy" id="2776851"/>
    <lineage>
        <taxon>Viruses</taxon>
        <taxon>Duplodnaviria</taxon>
        <taxon>Heunggongvirae</taxon>
        <taxon>Uroviricota</taxon>
        <taxon>Caudoviricetes</taxon>
        <taxon>Casidaviridae</taxon>
        <taxon>Yangvirus</taxon>
        <taxon>Yangvirus adumb2043</taxon>
    </lineage>
</organism>
<name>A0A7M1CKY1_9CAUD</name>
<dbReference type="Proteomes" id="UP000593896">
    <property type="component" value="Segment"/>
</dbReference>
<proteinExistence type="predicted"/>
<evidence type="ECO:0000313" key="2">
    <source>
        <dbReference type="Proteomes" id="UP000593896"/>
    </source>
</evidence>
<evidence type="ECO:0000313" key="1">
    <source>
        <dbReference type="EMBL" id="QOP65115.1"/>
    </source>
</evidence>
<reference evidence="2" key="1">
    <citation type="submission" date="2020-08" db="EMBL/GenBank/DDBJ databases">
        <authorList>
            <person name="Kleven A.S."/>
            <person name="Brown D.K."/>
            <person name="Isenhart S.H."/>
            <person name="Gillison A.D."/>
            <person name="Martinez L.A."/>
            <person name="Garcia C.A."/>
            <person name="Ball S.L."/>
            <person name="Garlena R.A."/>
            <person name="Russell D.A."/>
            <person name="Pope W.H."/>
            <person name="Jacobs-Sera D."/>
            <person name="Hatfull G.F."/>
        </authorList>
    </citation>
    <scope>NUCLEOTIDE SEQUENCE [LARGE SCALE GENOMIC DNA]</scope>
</reference>
<accession>A0A7M1CKY1</accession>
<sequence length="79" mass="8610">MAEVPEHGELAEIRKRTRNTRDVINGARQRQNYIIESPALLDREALLRAVDAALAAGNDDVRRAVHAALSPAPTPPTTT</sequence>